<dbReference type="InterPro" id="IPR050950">
    <property type="entry name" value="HTH-type_LysR_regulators"/>
</dbReference>
<evidence type="ECO:0000313" key="6">
    <source>
        <dbReference type="EMBL" id="MDM0045490.1"/>
    </source>
</evidence>
<dbReference type="Gene3D" id="1.10.10.10">
    <property type="entry name" value="Winged helix-like DNA-binding domain superfamily/Winged helix DNA-binding domain"/>
    <property type="match status" value="1"/>
</dbReference>
<keyword evidence="7" id="KW-1185">Reference proteome</keyword>
<protein>
    <submittedName>
        <fullName evidence="6">LysR family transcriptional regulator</fullName>
    </submittedName>
</protein>
<evidence type="ECO:0000259" key="5">
    <source>
        <dbReference type="PROSITE" id="PS50931"/>
    </source>
</evidence>
<comment type="similarity">
    <text evidence="1">Belongs to the LysR transcriptional regulatory family.</text>
</comment>
<dbReference type="PRINTS" id="PR00039">
    <property type="entry name" value="HTHLYSR"/>
</dbReference>
<evidence type="ECO:0000256" key="2">
    <source>
        <dbReference type="ARBA" id="ARBA00023015"/>
    </source>
</evidence>
<dbReference type="CDD" id="cd08440">
    <property type="entry name" value="PBP2_LTTR_like_4"/>
    <property type="match status" value="1"/>
</dbReference>
<feature type="domain" description="HTH lysR-type" evidence="5">
    <location>
        <begin position="3"/>
        <end position="60"/>
    </location>
</feature>
<dbReference type="EMBL" id="JASZYV010000002">
    <property type="protein sequence ID" value="MDM0045490.1"/>
    <property type="molecule type" value="Genomic_DNA"/>
</dbReference>
<evidence type="ECO:0000313" key="7">
    <source>
        <dbReference type="Proteomes" id="UP001174908"/>
    </source>
</evidence>
<dbReference type="SUPFAM" id="SSF46785">
    <property type="entry name" value="Winged helix' DNA-binding domain"/>
    <property type="match status" value="1"/>
</dbReference>
<evidence type="ECO:0000256" key="1">
    <source>
        <dbReference type="ARBA" id="ARBA00009437"/>
    </source>
</evidence>
<keyword evidence="4" id="KW-0804">Transcription</keyword>
<sequence length="305" mass="33352">MNLSLRQLRAFTAVADSGSFTGAARQLHLTQAAVSVLVRELESELGVRLFDRSTRKVALSDAGREFHPQAQRVLRELENAVASIGELRDKKRGLLRVAAPQLMACTLMPRVIAAYGLRFPDVRVHLVDTLPEQMHGLVHACDVELAIGPDQPEAAEPSAAEPLARRPLLRDRHDLICPPDHPLARRRQVRWSDLAQVPFIAPTLDFMRRLQPELIGAGLAPIVPVRQVSYMTTALGLVAAGLGVSAVPTYAQALVQGHGLVMRPLVAPVFFREVCVFTSRARSLSPAAQSFVDFMAEFVEPATAD</sequence>
<keyword evidence="3" id="KW-0238">DNA-binding</keyword>
<dbReference type="Proteomes" id="UP001174908">
    <property type="component" value="Unassembled WGS sequence"/>
</dbReference>
<gene>
    <name evidence="6" type="ORF">QTH91_13435</name>
</gene>
<reference evidence="6" key="1">
    <citation type="submission" date="2023-06" db="EMBL/GenBank/DDBJ databases">
        <authorList>
            <person name="Jiang Y."/>
            <person name="Liu Q."/>
        </authorList>
    </citation>
    <scope>NUCLEOTIDE SEQUENCE</scope>
    <source>
        <strain evidence="6">CGMCC 1.12089</strain>
    </source>
</reference>
<keyword evidence="2" id="KW-0805">Transcription regulation</keyword>
<dbReference type="Pfam" id="PF00126">
    <property type="entry name" value="HTH_1"/>
    <property type="match status" value="1"/>
</dbReference>
<dbReference type="PROSITE" id="PS50931">
    <property type="entry name" value="HTH_LYSR"/>
    <property type="match status" value="1"/>
</dbReference>
<dbReference type="InterPro" id="IPR000847">
    <property type="entry name" value="LysR_HTH_N"/>
</dbReference>
<proteinExistence type="inferred from homology"/>
<organism evidence="6 7">
    <name type="scientific">Variovorax dokdonensis</name>
    <dbReference type="NCBI Taxonomy" id="344883"/>
    <lineage>
        <taxon>Bacteria</taxon>
        <taxon>Pseudomonadati</taxon>
        <taxon>Pseudomonadota</taxon>
        <taxon>Betaproteobacteria</taxon>
        <taxon>Burkholderiales</taxon>
        <taxon>Comamonadaceae</taxon>
        <taxon>Variovorax</taxon>
    </lineage>
</organism>
<dbReference type="SUPFAM" id="SSF53850">
    <property type="entry name" value="Periplasmic binding protein-like II"/>
    <property type="match status" value="1"/>
</dbReference>
<dbReference type="InterPro" id="IPR036390">
    <property type="entry name" value="WH_DNA-bd_sf"/>
</dbReference>
<accession>A0ABT7NC90</accession>
<dbReference type="RefSeq" id="WP_286660560.1">
    <property type="nucleotide sequence ID" value="NZ_JASZYV010000002.1"/>
</dbReference>
<name>A0ABT7NC90_9BURK</name>
<dbReference type="PANTHER" id="PTHR30419:SF30">
    <property type="entry name" value="LYSR FAMILY TRANSCRIPTIONAL REGULATOR"/>
    <property type="match status" value="1"/>
</dbReference>
<dbReference type="InterPro" id="IPR036388">
    <property type="entry name" value="WH-like_DNA-bd_sf"/>
</dbReference>
<dbReference type="Pfam" id="PF03466">
    <property type="entry name" value="LysR_substrate"/>
    <property type="match status" value="1"/>
</dbReference>
<evidence type="ECO:0000256" key="4">
    <source>
        <dbReference type="ARBA" id="ARBA00023163"/>
    </source>
</evidence>
<dbReference type="Gene3D" id="3.40.190.290">
    <property type="match status" value="1"/>
</dbReference>
<comment type="caution">
    <text evidence="6">The sequence shown here is derived from an EMBL/GenBank/DDBJ whole genome shotgun (WGS) entry which is preliminary data.</text>
</comment>
<dbReference type="PANTHER" id="PTHR30419">
    <property type="entry name" value="HTH-TYPE TRANSCRIPTIONAL REGULATOR YBHD"/>
    <property type="match status" value="1"/>
</dbReference>
<evidence type="ECO:0000256" key="3">
    <source>
        <dbReference type="ARBA" id="ARBA00023125"/>
    </source>
</evidence>
<dbReference type="InterPro" id="IPR005119">
    <property type="entry name" value="LysR_subst-bd"/>
</dbReference>